<evidence type="ECO:0000313" key="2">
    <source>
        <dbReference type="EMBL" id="QHT34330.1"/>
    </source>
</evidence>
<dbReference type="EMBL" id="MN738998">
    <property type="protein sequence ID" value="QHT34330.1"/>
    <property type="molecule type" value="Genomic_DNA"/>
</dbReference>
<proteinExistence type="predicted"/>
<organism evidence="2">
    <name type="scientific">viral metagenome</name>
    <dbReference type="NCBI Taxonomy" id="1070528"/>
    <lineage>
        <taxon>unclassified sequences</taxon>
        <taxon>metagenomes</taxon>
        <taxon>organismal metagenomes</taxon>
    </lineage>
</organism>
<protein>
    <submittedName>
        <fullName evidence="2">Uncharacterized protein</fullName>
    </submittedName>
</protein>
<sequence>MGKLGKTGKNRENPRKIGKMHQKNRSCIR</sequence>
<feature type="compositionally biased region" description="Basic residues" evidence="1">
    <location>
        <begin position="16"/>
        <end position="29"/>
    </location>
</feature>
<feature type="region of interest" description="Disordered" evidence="1">
    <location>
        <begin position="1"/>
        <end position="29"/>
    </location>
</feature>
<name>A0A6C0F224_9ZZZZ</name>
<dbReference type="AlphaFoldDB" id="A0A6C0F224"/>
<evidence type="ECO:0000256" key="1">
    <source>
        <dbReference type="SAM" id="MobiDB-lite"/>
    </source>
</evidence>
<accession>A0A6C0F224</accession>
<reference evidence="2" key="1">
    <citation type="journal article" date="2020" name="Nature">
        <title>Giant virus diversity and host interactions through global metagenomics.</title>
        <authorList>
            <person name="Schulz F."/>
            <person name="Roux S."/>
            <person name="Paez-Espino D."/>
            <person name="Jungbluth S."/>
            <person name="Walsh D.A."/>
            <person name="Denef V.J."/>
            <person name="McMahon K.D."/>
            <person name="Konstantinidis K.T."/>
            <person name="Eloe-Fadrosh E.A."/>
            <person name="Kyrpides N.C."/>
            <person name="Woyke T."/>
        </authorList>
    </citation>
    <scope>NUCLEOTIDE SEQUENCE</scope>
    <source>
        <strain evidence="2">GVMAG-M-3300009163-63</strain>
    </source>
</reference>